<keyword evidence="9" id="KW-1185">Reference proteome</keyword>
<evidence type="ECO:0000256" key="2">
    <source>
        <dbReference type="ARBA" id="ARBA00022475"/>
    </source>
</evidence>
<evidence type="ECO:0000259" key="7">
    <source>
        <dbReference type="Pfam" id="PF09335"/>
    </source>
</evidence>
<gene>
    <name evidence="8" type="primary">ydjZ_3</name>
    <name evidence="8" type="ORF">SSPH_03146</name>
</gene>
<keyword evidence="4 6" id="KW-1133">Transmembrane helix</keyword>
<dbReference type="InterPro" id="IPR032816">
    <property type="entry name" value="VTT_dom"/>
</dbReference>
<keyword evidence="2 6" id="KW-1003">Cell membrane</keyword>
<comment type="subcellular location">
    <subcellularLocation>
        <location evidence="1 6">Cell membrane</location>
        <topology evidence="1 6">Multi-pass membrane protein</topology>
    </subcellularLocation>
</comment>
<feature type="domain" description="VTT" evidence="7">
    <location>
        <begin position="68"/>
        <end position="185"/>
    </location>
</feature>
<protein>
    <recommendedName>
        <fullName evidence="6">TVP38/TMEM64 family membrane protein</fullName>
    </recommendedName>
</protein>
<keyword evidence="5 6" id="KW-0472">Membrane</keyword>
<evidence type="ECO:0000256" key="1">
    <source>
        <dbReference type="ARBA" id="ARBA00004651"/>
    </source>
</evidence>
<evidence type="ECO:0000256" key="3">
    <source>
        <dbReference type="ARBA" id="ARBA00022692"/>
    </source>
</evidence>
<dbReference type="PANTHER" id="PTHR12677">
    <property type="entry name" value="GOLGI APPARATUS MEMBRANE PROTEIN TVP38-RELATED"/>
    <property type="match status" value="1"/>
</dbReference>
<organism evidence="8 9">
    <name type="scientific">Sporomusa sphaeroides DSM 2875</name>
    <dbReference type="NCBI Taxonomy" id="1337886"/>
    <lineage>
        <taxon>Bacteria</taxon>
        <taxon>Bacillati</taxon>
        <taxon>Bacillota</taxon>
        <taxon>Negativicutes</taxon>
        <taxon>Selenomonadales</taxon>
        <taxon>Sporomusaceae</taxon>
        <taxon>Sporomusa</taxon>
    </lineage>
</organism>
<feature type="transmembrane region" description="Helical" evidence="6">
    <location>
        <begin position="194"/>
        <end position="212"/>
    </location>
</feature>
<accession>A0ABP2C9W1</accession>
<feature type="transmembrane region" description="Helical" evidence="6">
    <location>
        <begin position="87"/>
        <end position="108"/>
    </location>
</feature>
<name>A0ABP2C9W1_9FIRM</name>
<dbReference type="PANTHER" id="PTHR12677:SF59">
    <property type="entry name" value="GOLGI APPARATUS MEMBRANE PROTEIN TVP38-RELATED"/>
    <property type="match status" value="1"/>
</dbReference>
<sequence>MRYYNQTVFKPAIAGCFAGFIVLGIIYLYGFGLERFKPEAIRNMMLSLGYWGPLLYIICNIVRPLFFFPAAVLAVGGGLAFGPVWGTIYLVIGTAGGAALCFGAARLLGRDRLKAWSRWSVLEELDNQAASHGFRTVLLLRLAPVIPWDAVSFLAGLSKVSFRPYVLATLVGSVPGAIAFSCFGNVLFKSFPQAALAAAAIVIMSLSLQALCRGRKA</sequence>
<feature type="transmembrane region" description="Helical" evidence="6">
    <location>
        <begin position="54"/>
        <end position="81"/>
    </location>
</feature>
<evidence type="ECO:0000256" key="5">
    <source>
        <dbReference type="ARBA" id="ARBA00023136"/>
    </source>
</evidence>
<evidence type="ECO:0000313" key="9">
    <source>
        <dbReference type="Proteomes" id="UP000245702"/>
    </source>
</evidence>
<keyword evidence="3 6" id="KW-0812">Transmembrane</keyword>
<reference evidence="8 9" key="1">
    <citation type="submission" date="2016-01" db="EMBL/GenBank/DDBJ databases">
        <authorList>
            <person name="Brown R."/>
        </authorList>
    </citation>
    <scope>NUCLEOTIDE SEQUENCE [LARGE SCALE GENOMIC DNA]</scope>
    <source>
        <strain evidence="8">Sporomusa sphaeroides DSM 2875</strain>
    </source>
</reference>
<comment type="caution">
    <text evidence="8">The sequence shown here is derived from an EMBL/GenBank/DDBJ whole genome shotgun (WGS) entry which is preliminary data.</text>
</comment>
<dbReference type="RefSeq" id="WP_075757509.1">
    <property type="nucleotide sequence ID" value="NZ_CP146991.1"/>
</dbReference>
<evidence type="ECO:0000256" key="4">
    <source>
        <dbReference type="ARBA" id="ARBA00022989"/>
    </source>
</evidence>
<dbReference type="Proteomes" id="UP000245702">
    <property type="component" value="Unassembled WGS sequence"/>
</dbReference>
<feature type="transmembrane region" description="Helical" evidence="6">
    <location>
        <begin position="12"/>
        <end position="33"/>
    </location>
</feature>
<proteinExistence type="inferred from homology"/>
<evidence type="ECO:0000256" key="6">
    <source>
        <dbReference type="RuleBase" id="RU366058"/>
    </source>
</evidence>
<evidence type="ECO:0000313" key="8">
    <source>
        <dbReference type="EMBL" id="CVK20478.1"/>
    </source>
</evidence>
<dbReference type="EMBL" id="FCOW01000019">
    <property type="protein sequence ID" value="CVK20478.1"/>
    <property type="molecule type" value="Genomic_DNA"/>
</dbReference>
<feature type="transmembrane region" description="Helical" evidence="6">
    <location>
        <begin position="165"/>
        <end position="188"/>
    </location>
</feature>
<dbReference type="InterPro" id="IPR015414">
    <property type="entry name" value="TMEM64"/>
</dbReference>
<dbReference type="Pfam" id="PF09335">
    <property type="entry name" value="VTT_dom"/>
    <property type="match status" value="1"/>
</dbReference>
<comment type="similarity">
    <text evidence="6">Belongs to the TVP38/TMEM64 family.</text>
</comment>